<evidence type="ECO:0000313" key="8">
    <source>
        <dbReference type="Proteomes" id="UP000051565"/>
    </source>
</evidence>
<keyword evidence="6" id="KW-1003">Cell membrane</keyword>
<accession>A0A0R2JSB8</accession>
<keyword evidence="8" id="KW-1185">Reference proteome</keyword>
<name>A0A0R2JSB8_9LACO</name>
<reference evidence="7 8" key="1">
    <citation type="journal article" date="2015" name="Genome Announc.">
        <title>Expanding the biotechnology potential of lactobacilli through comparative genomics of 213 strains and associated genera.</title>
        <authorList>
            <person name="Sun Z."/>
            <person name="Harris H.M."/>
            <person name="McCann A."/>
            <person name="Guo C."/>
            <person name="Argimon S."/>
            <person name="Zhang W."/>
            <person name="Yang X."/>
            <person name="Jeffery I.B."/>
            <person name="Cooney J.C."/>
            <person name="Kagawa T.F."/>
            <person name="Liu W."/>
            <person name="Song Y."/>
            <person name="Salvetti E."/>
            <person name="Wrobel A."/>
            <person name="Rasinkangas P."/>
            <person name="Parkhill J."/>
            <person name="Rea M.C."/>
            <person name="O'Sullivan O."/>
            <person name="Ritari J."/>
            <person name="Douillard F.P."/>
            <person name="Paul Ross R."/>
            <person name="Yang R."/>
            <person name="Briner A.E."/>
            <person name="Felis G.E."/>
            <person name="de Vos W.M."/>
            <person name="Barrangou R."/>
            <person name="Klaenhammer T.R."/>
            <person name="Caufield P.W."/>
            <person name="Cui Y."/>
            <person name="Zhang H."/>
            <person name="O'Toole P.W."/>
        </authorList>
    </citation>
    <scope>NUCLEOTIDE SEQUENCE [LARGE SCALE GENOMIC DNA]</scope>
    <source>
        <strain evidence="7 8">DSM 20690</strain>
    </source>
</reference>
<dbReference type="EMBL" id="JQBT01000036">
    <property type="protein sequence ID" value="KRN78293.1"/>
    <property type="molecule type" value="Genomic_DNA"/>
</dbReference>
<dbReference type="PANTHER" id="PTHR43701:SF2">
    <property type="entry name" value="MEMBRANE TRANSPORTER PROTEIN YJNA-RELATED"/>
    <property type="match status" value="1"/>
</dbReference>
<evidence type="ECO:0000256" key="2">
    <source>
        <dbReference type="ARBA" id="ARBA00009142"/>
    </source>
</evidence>
<dbReference type="Pfam" id="PF01925">
    <property type="entry name" value="TauE"/>
    <property type="match status" value="1"/>
</dbReference>
<evidence type="ECO:0000256" key="6">
    <source>
        <dbReference type="RuleBase" id="RU363041"/>
    </source>
</evidence>
<comment type="caution">
    <text evidence="7">The sequence shown here is derived from an EMBL/GenBank/DDBJ whole genome shotgun (WGS) entry which is preliminary data.</text>
</comment>
<dbReference type="PANTHER" id="PTHR43701">
    <property type="entry name" value="MEMBRANE TRANSPORTER PROTEIN MJ0441-RELATED"/>
    <property type="match status" value="1"/>
</dbReference>
<dbReference type="GO" id="GO:0005886">
    <property type="term" value="C:plasma membrane"/>
    <property type="evidence" value="ECO:0007669"/>
    <property type="project" value="UniProtKB-SubCell"/>
</dbReference>
<dbReference type="InterPro" id="IPR002781">
    <property type="entry name" value="TM_pro_TauE-like"/>
</dbReference>
<keyword evidence="5 6" id="KW-0472">Membrane</keyword>
<evidence type="ECO:0000256" key="3">
    <source>
        <dbReference type="ARBA" id="ARBA00022692"/>
    </source>
</evidence>
<dbReference type="PATRIC" id="fig|1122148.6.peg.1466"/>
<evidence type="ECO:0000256" key="1">
    <source>
        <dbReference type="ARBA" id="ARBA00004141"/>
    </source>
</evidence>
<keyword evidence="4 6" id="KW-1133">Transmembrane helix</keyword>
<evidence type="ECO:0000313" key="7">
    <source>
        <dbReference type="EMBL" id="KRN78293.1"/>
    </source>
</evidence>
<feature type="transmembrane region" description="Helical" evidence="6">
    <location>
        <begin position="102"/>
        <end position="121"/>
    </location>
</feature>
<feature type="transmembrane region" description="Helical" evidence="6">
    <location>
        <begin position="6"/>
        <end position="29"/>
    </location>
</feature>
<feature type="transmembrane region" description="Helical" evidence="6">
    <location>
        <begin position="238"/>
        <end position="256"/>
    </location>
</feature>
<evidence type="ECO:0000256" key="5">
    <source>
        <dbReference type="ARBA" id="ARBA00023136"/>
    </source>
</evidence>
<gene>
    <name evidence="7" type="ORF">IV52_GL001428</name>
</gene>
<feature type="transmembrane region" description="Helical" evidence="6">
    <location>
        <begin position="41"/>
        <end position="61"/>
    </location>
</feature>
<evidence type="ECO:0000256" key="4">
    <source>
        <dbReference type="ARBA" id="ARBA00022989"/>
    </source>
</evidence>
<feature type="transmembrane region" description="Helical" evidence="6">
    <location>
        <begin position="73"/>
        <end position="95"/>
    </location>
</feature>
<organism evidence="7 8">
    <name type="scientific">Fructilactobacillus lindneri DSM 20690 = JCM 11027</name>
    <dbReference type="NCBI Taxonomy" id="1122148"/>
    <lineage>
        <taxon>Bacteria</taxon>
        <taxon>Bacillati</taxon>
        <taxon>Bacillota</taxon>
        <taxon>Bacilli</taxon>
        <taxon>Lactobacillales</taxon>
        <taxon>Lactobacillaceae</taxon>
        <taxon>Fructilactobacillus</taxon>
    </lineage>
</organism>
<dbReference type="InterPro" id="IPR051598">
    <property type="entry name" value="TSUP/Inactive_protease-like"/>
</dbReference>
<feature type="transmembrane region" description="Helical" evidence="6">
    <location>
        <begin position="210"/>
        <end position="231"/>
    </location>
</feature>
<dbReference type="Proteomes" id="UP000051565">
    <property type="component" value="Unassembled WGS sequence"/>
</dbReference>
<sequence>MILQFVFLIAAGIVAGLLATIAGLASIASYPALLMVGIPPVVANVSNTVSLICTGLGAIPASLKELKGQWKRAFYYTILAVIGSLIGSSLLLIAPASTFEKVVPFFIFIAGFMLILSGRGTEIKAETQLKRDAEHPTRHRWIQVASFAGIIFVGGYLGYFGAAGGVVLLAILAIITRESFAKYNAVKNVMTFACNIAATALFIFKATIDWGAVLPLGIGLLIGGYCGPLIVRHVNIRILRMLIAIASFILAGYLFVKAYF</sequence>
<protein>
    <recommendedName>
        <fullName evidence="6">Probable membrane transporter protein</fullName>
    </recommendedName>
</protein>
<dbReference type="OrthoDB" id="2329556at2"/>
<keyword evidence="3 6" id="KW-0812">Transmembrane</keyword>
<dbReference type="GeneID" id="61249536"/>
<dbReference type="AlphaFoldDB" id="A0A0R2JSB8"/>
<dbReference type="RefSeq" id="WP_054646487.1">
    <property type="nucleotide sequence ID" value="NZ_FUXS01000003.1"/>
</dbReference>
<comment type="subcellular location">
    <subcellularLocation>
        <location evidence="6">Cell membrane</location>
        <topology evidence="6">Multi-pass membrane protein</topology>
    </subcellularLocation>
    <subcellularLocation>
        <location evidence="1">Membrane</location>
        <topology evidence="1">Multi-pass membrane protein</topology>
    </subcellularLocation>
</comment>
<comment type="similarity">
    <text evidence="2 6">Belongs to the 4-toluene sulfonate uptake permease (TSUP) (TC 2.A.102) family.</text>
</comment>
<proteinExistence type="inferred from homology"/>
<feature type="transmembrane region" description="Helical" evidence="6">
    <location>
        <begin position="141"/>
        <end position="174"/>
    </location>
</feature>